<reference evidence="1" key="1">
    <citation type="submission" date="2022-08" db="EMBL/GenBank/DDBJ databases">
        <title>Genome Sequence of Lecanicillium fungicola.</title>
        <authorList>
            <person name="Buettner E."/>
        </authorList>
    </citation>
    <scope>NUCLEOTIDE SEQUENCE</scope>
    <source>
        <strain evidence="1">Babe33</strain>
    </source>
</reference>
<comment type="caution">
    <text evidence="1">The sequence shown here is derived from an EMBL/GenBank/DDBJ whole genome shotgun (WGS) entry which is preliminary data.</text>
</comment>
<evidence type="ECO:0000313" key="2">
    <source>
        <dbReference type="Proteomes" id="UP001143910"/>
    </source>
</evidence>
<dbReference type="Proteomes" id="UP001143910">
    <property type="component" value="Unassembled WGS sequence"/>
</dbReference>
<keyword evidence="2" id="KW-1185">Reference proteome</keyword>
<organism evidence="1 2">
    <name type="scientific">Zarea fungicola</name>
    <dbReference type="NCBI Taxonomy" id="93591"/>
    <lineage>
        <taxon>Eukaryota</taxon>
        <taxon>Fungi</taxon>
        <taxon>Dikarya</taxon>
        <taxon>Ascomycota</taxon>
        <taxon>Pezizomycotina</taxon>
        <taxon>Sordariomycetes</taxon>
        <taxon>Hypocreomycetidae</taxon>
        <taxon>Hypocreales</taxon>
        <taxon>Cordycipitaceae</taxon>
        <taxon>Zarea</taxon>
    </lineage>
</organism>
<accession>A0ACC1N2N7</accession>
<proteinExistence type="predicted"/>
<name>A0ACC1N2N7_9HYPO</name>
<evidence type="ECO:0000313" key="1">
    <source>
        <dbReference type="EMBL" id="KAJ2972891.1"/>
    </source>
</evidence>
<sequence length="467" mass="52263">MVLKSTITENSGLAVCFIAVVALCAILKLAHDSLGIRGVPGAPLSSWSNIWGFIQARRHRYSRAVHEQHEKHGAFVRISPNHDVMGHGNGFSKSGFYEIFDWNSQSIFTTRSREVHSRKRKWLAATFSARSIKDFERFITDALDLYGRQMENLIDGRGAGKYEYPMTDEIAARRRVSEGIVDAVTWNAFLAFDVIGDLAFGGSFGYISDGFDSNNAIQVLKDRGEWCVVVGQALWLRRWTPYMFFDPFFSKGARAVSSLGSICTAAVKRRQGSDVDDRRDILSYLLKARDPDTKLPLPENELIMEALSIFIGGSDTTSNTITHTIDLLSRHRDKLRSLQLELDTKFPGPLPADFVPEFADVESLPYLDAVIHETLRLRPTISFGLPRVVPPGPGVLIGDRHFKPGTVLSISTYTVHRSEEIYGADVLSFNPDRWLTGDRSAMDKHFMSFSHGPRACIGRNVCAEHYG</sequence>
<dbReference type="EMBL" id="JANJQO010001065">
    <property type="protein sequence ID" value="KAJ2972891.1"/>
    <property type="molecule type" value="Genomic_DNA"/>
</dbReference>
<protein>
    <submittedName>
        <fullName evidence="1">Uncharacterized protein</fullName>
    </submittedName>
</protein>
<gene>
    <name evidence="1" type="ORF">NQ176_g6902</name>
</gene>